<reference evidence="5 6" key="1">
    <citation type="submission" date="2011-02" db="EMBL/GenBank/DDBJ databases">
        <title>The Genome Sequence of Sphaeroforma arctica JP610.</title>
        <authorList>
            <consortium name="The Broad Institute Genome Sequencing Platform"/>
            <person name="Russ C."/>
            <person name="Cuomo C."/>
            <person name="Young S.K."/>
            <person name="Zeng Q."/>
            <person name="Gargeya S."/>
            <person name="Alvarado L."/>
            <person name="Berlin A."/>
            <person name="Chapman S.B."/>
            <person name="Chen Z."/>
            <person name="Freedman E."/>
            <person name="Gellesch M."/>
            <person name="Goldberg J."/>
            <person name="Griggs A."/>
            <person name="Gujja S."/>
            <person name="Heilman E."/>
            <person name="Heiman D."/>
            <person name="Howarth C."/>
            <person name="Mehta T."/>
            <person name="Neiman D."/>
            <person name="Pearson M."/>
            <person name="Roberts A."/>
            <person name="Saif S."/>
            <person name="Shea T."/>
            <person name="Shenoy N."/>
            <person name="Sisk P."/>
            <person name="Stolte C."/>
            <person name="Sykes S."/>
            <person name="White J."/>
            <person name="Yandava C."/>
            <person name="Burger G."/>
            <person name="Gray M.W."/>
            <person name="Holland P.W.H."/>
            <person name="King N."/>
            <person name="Lang F.B.F."/>
            <person name="Roger A.J."/>
            <person name="Ruiz-Trillo I."/>
            <person name="Haas B."/>
            <person name="Nusbaum C."/>
            <person name="Birren B."/>
        </authorList>
    </citation>
    <scope>NUCLEOTIDE SEQUENCE [LARGE SCALE GENOMIC DNA]</scope>
    <source>
        <strain evidence="5 6">JP610</strain>
    </source>
</reference>
<proteinExistence type="predicted"/>
<dbReference type="AlphaFoldDB" id="A0A0L0FSY8"/>
<dbReference type="GO" id="GO:0004609">
    <property type="term" value="F:phosphatidylserine decarboxylase activity"/>
    <property type="evidence" value="ECO:0007669"/>
    <property type="project" value="InterPro"/>
</dbReference>
<dbReference type="STRING" id="667725.A0A0L0FSY8"/>
<dbReference type="GO" id="GO:0005509">
    <property type="term" value="F:calcium ion binding"/>
    <property type="evidence" value="ECO:0007669"/>
    <property type="project" value="InterPro"/>
</dbReference>
<keyword evidence="1" id="KW-0210">Decarboxylase</keyword>
<dbReference type="GO" id="GO:0008654">
    <property type="term" value="P:phospholipid biosynthetic process"/>
    <property type="evidence" value="ECO:0007669"/>
    <property type="project" value="InterPro"/>
</dbReference>
<dbReference type="SUPFAM" id="SSF47473">
    <property type="entry name" value="EF-hand"/>
    <property type="match status" value="1"/>
</dbReference>
<dbReference type="PANTHER" id="PTHR10067:SF17">
    <property type="entry name" value="PHOSPHATIDYLSERINE DECARBOXYLASE PROENZYME 2"/>
    <property type="match status" value="1"/>
</dbReference>
<dbReference type="InterPro" id="IPR018247">
    <property type="entry name" value="EF_Hand_1_Ca_BS"/>
</dbReference>
<sequence>MTCASTLFTAIDQPIDNIERIFKDLDLDRNGTLDKDELMTYLRSPAFSCRPMTYSLLSFLADGQLGLDQLISSSYSNVATLGGKKNKSLLAVQDGDSIKTGLLMIQDRKTGLLMEEHVPKFVKMALNLMYRDGLGKKLVYRKRVNNLLKSMSEKEGRKMDHPHSKKKIHSFVAQHSLDVDELLLPLDTECTNYPNFNEFFYRKLKPGARPLASSDDDSVLVSPADCRLMAFDTIDRATNLWVKGRNFSVATVLTEAFSDVFPKNMSTLLTHTAAVDGPLYTVNPVAIKEKLDVYPANKREICEVHTKDFGLVMMVCVGATMVGSINITAEDGSEVKRGDEHGYFAFGGSTVVIFFEKNRVKFDSDLLLAASRPVETLVTVGMKIGVAVSEQGKN</sequence>
<dbReference type="SMART" id="SM00054">
    <property type="entry name" value="EFh"/>
    <property type="match status" value="1"/>
</dbReference>
<dbReference type="Proteomes" id="UP000054560">
    <property type="component" value="Unassembled WGS sequence"/>
</dbReference>
<keyword evidence="3" id="KW-0456">Lyase</keyword>
<organism evidence="5 6">
    <name type="scientific">Sphaeroforma arctica JP610</name>
    <dbReference type="NCBI Taxonomy" id="667725"/>
    <lineage>
        <taxon>Eukaryota</taxon>
        <taxon>Ichthyosporea</taxon>
        <taxon>Ichthyophonida</taxon>
        <taxon>Sphaeroforma</taxon>
    </lineage>
</organism>
<dbReference type="InterPro" id="IPR002048">
    <property type="entry name" value="EF_hand_dom"/>
</dbReference>
<accession>A0A0L0FSY8</accession>
<evidence type="ECO:0000259" key="4">
    <source>
        <dbReference type="PROSITE" id="PS50222"/>
    </source>
</evidence>
<evidence type="ECO:0000256" key="1">
    <source>
        <dbReference type="ARBA" id="ARBA00022793"/>
    </source>
</evidence>
<protein>
    <recommendedName>
        <fullName evidence="4">EF-hand domain-containing protein</fullName>
    </recommendedName>
</protein>
<name>A0A0L0FSY8_9EUKA</name>
<feature type="domain" description="EF-hand" evidence="4">
    <location>
        <begin position="13"/>
        <end position="48"/>
    </location>
</feature>
<dbReference type="eggNOG" id="KOG2419">
    <property type="taxonomic scope" value="Eukaryota"/>
</dbReference>
<dbReference type="Pfam" id="PF02666">
    <property type="entry name" value="PS_Dcarbxylase"/>
    <property type="match status" value="2"/>
</dbReference>
<keyword evidence="6" id="KW-1185">Reference proteome</keyword>
<dbReference type="PROSITE" id="PS50222">
    <property type="entry name" value="EF_HAND_2"/>
    <property type="match status" value="1"/>
</dbReference>
<evidence type="ECO:0000313" key="6">
    <source>
        <dbReference type="Proteomes" id="UP000054560"/>
    </source>
</evidence>
<dbReference type="PANTHER" id="PTHR10067">
    <property type="entry name" value="PHOSPHATIDYLSERINE DECARBOXYLASE"/>
    <property type="match status" value="1"/>
</dbReference>
<dbReference type="InterPro" id="IPR003817">
    <property type="entry name" value="PS_Dcarbxylase"/>
</dbReference>
<dbReference type="InterPro" id="IPR011992">
    <property type="entry name" value="EF-hand-dom_pair"/>
</dbReference>
<dbReference type="EMBL" id="KQ242372">
    <property type="protein sequence ID" value="KNC79063.1"/>
    <property type="molecule type" value="Genomic_DNA"/>
</dbReference>
<dbReference type="OrthoDB" id="5973539at2759"/>
<evidence type="ECO:0000256" key="2">
    <source>
        <dbReference type="ARBA" id="ARBA00022837"/>
    </source>
</evidence>
<dbReference type="RefSeq" id="XP_014152965.1">
    <property type="nucleotide sequence ID" value="XM_014297490.1"/>
</dbReference>
<evidence type="ECO:0000313" key="5">
    <source>
        <dbReference type="EMBL" id="KNC79063.1"/>
    </source>
</evidence>
<dbReference type="GeneID" id="25909034"/>
<dbReference type="PROSITE" id="PS00018">
    <property type="entry name" value="EF_HAND_1"/>
    <property type="match status" value="1"/>
</dbReference>
<keyword evidence="2" id="KW-0106">Calcium</keyword>
<gene>
    <name evidence="5" type="ORF">SARC_08530</name>
</gene>
<evidence type="ECO:0000256" key="3">
    <source>
        <dbReference type="ARBA" id="ARBA00023239"/>
    </source>
</evidence>